<keyword evidence="2" id="KW-0732">Signal</keyword>
<dbReference type="AlphaFoldDB" id="A0A316V6A0"/>
<evidence type="ECO:0000256" key="1">
    <source>
        <dbReference type="SAM" id="MobiDB-lite"/>
    </source>
</evidence>
<gene>
    <name evidence="3" type="ORF">FA14DRAFT_181690</name>
</gene>
<evidence type="ECO:0000313" key="3">
    <source>
        <dbReference type="EMBL" id="PWN33026.1"/>
    </source>
</evidence>
<dbReference type="EMBL" id="KZ819605">
    <property type="protein sequence ID" value="PWN33026.1"/>
    <property type="molecule type" value="Genomic_DNA"/>
</dbReference>
<organism evidence="3 4">
    <name type="scientific">Meira miltonrushii</name>
    <dbReference type="NCBI Taxonomy" id="1280837"/>
    <lineage>
        <taxon>Eukaryota</taxon>
        <taxon>Fungi</taxon>
        <taxon>Dikarya</taxon>
        <taxon>Basidiomycota</taxon>
        <taxon>Ustilaginomycotina</taxon>
        <taxon>Exobasidiomycetes</taxon>
        <taxon>Exobasidiales</taxon>
        <taxon>Brachybasidiaceae</taxon>
        <taxon>Meira</taxon>
    </lineage>
</organism>
<dbReference type="GeneID" id="37022910"/>
<dbReference type="RefSeq" id="XP_025353328.1">
    <property type="nucleotide sequence ID" value="XM_025501129.1"/>
</dbReference>
<dbReference type="Proteomes" id="UP000245771">
    <property type="component" value="Unassembled WGS sequence"/>
</dbReference>
<feature type="region of interest" description="Disordered" evidence="1">
    <location>
        <begin position="70"/>
        <end position="180"/>
    </location>
</feature>
<feature type="signal peptide" evidence="2">
    <location>
        <begin position="1"/>
        <end position="23"/>
    </location>
</feature>
<name>A0A316V6A0_9BASI</name>
<feature type="chain" id="PRO_5016237858" evidence="2">
    <location>
        <begin position="24"/>
        <end position="191"/>
    </location>
</feature>
<feature type="compositionally biased region" description="Low complexity" evidence="1">
    <location>
        <begin position="115"/>
        <end position="129"/>
    </location>
</feature>
<protein>
    <submittedName>
        <fullName evidence="3">Uncharacterized protein</fullName>
    </submittedName>
</protein>
<accession>A0A316V6A0</accession>
<evidence type="ECO:0000313" key="4">
    <source>
        <dbReference type="Proteomes" id="UP000245771"/>
    </source>
</evidence>
<evidence type="ECO:0000256" key="2">
    <source>
        <dbReference type="SAM" id="SignalP"/>
    </source>
</evidence>
<keyword evidence="4" id="KW-1185">Reference proteome</keyword>
<sequence length="191" mass="20436">MFSKMILLLILSINVLMYTSVAADNDAVKLNPSFTEITARVLPLKYSDQAILWKRSPVSENGKMMIKRASTTFSSSSETGSPPPSSHRSSSNESIDSLVAEFKNLKISPPRRQKSFSAPSSPARSSQLPPRSPNRSPASTGGGALSHRRKSPSKLSSESHDPANVPKKGGAQARDGHSHCSCRRVGGVCGC</sequence>
<reference evidence="3 4" key="1">
    <citation type="journal article" date="2018" name="Mol. Biol. Evol.">
        <title>Broad Genomic Sampling Reveals a Smut Pathogenic Ancestry of the Fungal Clade Ustilaginomycotina.</title>
        <authorList>
            <person name="Kijpornyongpan T."/>
            <person name="Mondo S.J."/>
            <person name="Barry K."/>
            <person name="Sandor L."/>
            <person name="Lee J."/>
            <person name="Lipzen A."/>
            <person name="Pangilinan J."/>
            <person name="LaButti K."/>
            <person name="Hainaut M."/>
            <person name="Henrissat B."/>
            <person name="Grigoriev I.V."/>
            <person name="Spatafora J.W."/>
            <person name="Aime M.C."/>
        </authorList>
    </citation>
    <scope>NUCLEOTIDE SEQUENCE [LARGE SCALE GENOMIC DNA]</scope>
    <source>
        <strain evidence="3 4">MCA 3882</strain>
    </source>
</reference>
<proteinExistence type="predicted"/>
<dbReference type="InParanoid" id="A0A316V6A0"/>
<feature type="compositionally biased region" description="Low complexity" evidence="1">
    <location>
        <begin position="70"/>
        <end position="97"/>
    </location>
</feature>